<dbReference type="PANTHER" id="PTHR33706:SF1">
    <property type="entry name" value="TPR REPEAT PROTEIN"/>
    <property type="match status" value="1"/>
</dbReference>
<protein>
    <submittedName>
        <fullName evidence="2">Toxin-antitoxin system YwqK family antitoxin</fullName>
    </submittedName>
</protein>
<dbReference type="SUPFAM" id="SSF82185">
    <property type="entry name" value="Histone H3 K4-specific methyltransferase SET7/9 N-terminal domain"/>
    <property type="match status" value="2"/>
</dbReference>
<sequence length="234" mass="26991">MRTLILYVTTFLYANLLLAQDINQLDANGKNHGVWKKNFENTNILRYEGEFLHGKEIGTFKFYKNIKKKAVLTATKTFNEVNNKAYVKFFASTGKLISEGEMDGKTYVGEWKYYQKTNNKLLTLEHYDDTGKLIGERIVYYPNGQIAEKQTYKAGKLDGNSVVYSDRNVLLSEIVYVNGELHGNAKYYTATGELVAEGFYKKGKKDGVWKYYEDGKLTEEKDFTYIPKYTKKTP</sequence>
<dbReference type="RefSeq" id="WP_379926517.1">
    <property type="nucleotide sequence ID" value="NZ_JBHTJI010000022.1"/>
</dbReference>
<gene>
    <name evidence="2" type="ORF">ACFQ1R_12240</name>
</gene>
<evidence type="ECO:0000313" key="2">
    <source>
        <dbReference type="EMBL" id="MFD0990869.1"/>
    </source>
</evidence>
<accession>A0ABW3JLR9</accession>
<name>A0ABW3JLR9_9FLAO</name>
<dbReference type="PANTHER" id="PTHR33706">
    <property type="entry name" value="MORN VARIANT REPEAT PROTEIN"/>
    <property type="match status" value="1"/>
</dbReference>
<dbReference type="Gene3D" id="3.90.930.1">
    <property type="match status" value="1"/>
</dbReference>
<proteinExistence type="predicted"/>
<evidence type="ECO:0000256" key="1">
    <source>
        <dbReference type="SAM" id="SignalP"/>
    </source>
</evidence>
<dbReference type="InterPro" id="IPR011652">
    <property type="entry name" value="MORN_2"/>
</dbReference>
<dbReference type="Proteomes" id="UP001597061">
    <property type="component" value="Unassembled WGS sequence"/>
</dbReference>
<organism evidence="2 3">
    <name type="scientific">Mariniflexile jejuense</name>
    <dbReference type="NCBI Taxonomy" id="1173582"/>
    <lineage>
        <taxon>Bacteria</taxon>
        <taxon>Pseudomonadati</taxon>
        <taxon>Bacteroidota</taxon>
        <taxon>Flavobacteriia</taxon>
        <taxon>Flavobacteriales</taxon>
        <taxon>Flavobacteriaceae</taxon>
        <taxon>Mariniflexile</taxon>
    </lineage>
</organism>
<dbReference type="Pfam" id="PF07661">
    <property type="entry name" value="MORN_2"/>
    <property type="match status" value="3"/>
</dbReference>
<dbReference type="EMBL" id="JBHTJI010000022">
    <property type="protein sequence ID" value="MFD0990869.1"/>
    <property type="molecule type" value="Genomic_DNA"/>
</dbReference>
<comment type="caution">
    <text evidence="2">The sequence shown here is derived from an EMBL/GenBank/DDBJ whole genome shotgun (WGS) entry which is preliminary data.</text>
</comment>
<keyword evidence="1" id="KW-0732">Signal</keyword>
<evidence type="ECO:0000313" key="3">
    <source>
        <dbReference type="Proteomes" id="UP001597061"/>
    </source>
</evidence>
<keyword evidence="3" id="KW-1185">Reference proteome</keyword>
<feature type="chain" id="PRO_5046322225" evidence="1">
    <location>
        <begin position="20"/>
        <end position="234"/>
    </location>
</feature>
<reference evidence="3" key="1">
    <citation type="journal article" date="2019" name="Int. J. Syst. Evol. Microbiol.">
        <title>The Global Catalogue of Microorganisms (GCM) 10K type strain sequencing project: providing services to taxonomists for standard genome sequencing and annotation.</title>
        <authorList>
            <consortium name="The Broad Institute Genomics Platform"/>
            <consortium name="The Broad Institute Genome Sequencing Center for Infectious Disease"/>
            <person name="Wu L."/>
            <person name="Ma J."/>
        </authorList>
    </citation>
    <scope>NUCLEOTIDE SEQUENCE [LARGE SCALE GENOMIC DNA]</scope>
    <source>
        <strain evidence="3">CCUG 62414</strain>
    </source>
</reference>
<feature type="signal peptide" evidence="1">
    <location>
        <begin position="1"/>
        <end position="19"/>
    </location>
</feature>